<keyword evidence="2" id="KW-1185">Reference proteome</keyword>
<dbReference type="InterPro" id="IPR023393">
    <property type="entry name" value="START-like_dom_sf"/>
</dbReference>
<sequence>MVTVSFPAPREVVFDYLADPSNRSRWQSSLARVEAVDGEPRVGQTWTDVTRVGVRPRMETTELDRPRRWTERGTWRGIAATLTLTFEPSPSGCDVTAVFELTGPRLLVAPLRVLAPLGVRSDLRHAASTFSP</sequence>
<name>A0A6L6XRT7_9ACTN</name>
<dbReference type="InterPro" id="IPR019587">
    <property type="entry name" value="Polyketide_cyclase/dehydratase"/>
</dbReference>
<comment type="caution">
    <text evidence="1">The sequence shown here is derived from an EMBL/GenBank/DDBJ whole genome shotgun (WGS) entry which is preliminary data.</text>
</comment>
<reference evidence="1 2" key="1">
    <citation type="submission" date="2019-12" db="EMBL/GenBank/DDBJ databases">
        <authorList>
            <person name="Huq M.A."/>
        </authorList>
    </citation>
    <scope>NUCLEOTIDE SEQUENCE [LARGE SCALE GENOMIC DNA]</scope>
    <source>
        <strain evidence="1 2">MAH-18</strain>
    </source>
</reference>
<dbReference type="Pfam" id="PF10604">
    <property type="entry name" value="Polyketide_cyc2"/>
    <property type="match status" value="1"/>
</dbReference>
<dbReference type="Gene3D" id="3.30.530.20">
    <property type="match status" value="1"/>
</dbReference>
<dbReference type="AlphaFoldDB" id="A0A6L6XRT7"/>
<protein>
    <submittedName>
        <fullName evidence="1">SRPBCC family protein</fullName>
    </submittedName>
</protein>
<proteinExistence type="predicted"/>
<accession>A0A6L6XRT7</accession>
<evidence type="ECO:0000313" key="2">
    <source>
        <dbReference type="Proteomes" id="UP000473525"/>
    </source>
</evidence>
<evidence type="ECO:0000313" key="1">
    <source>
        <dbReference type="EMBL" id="MVQ49522.1"/>
    </source>
</evidence>
<dbReference type="SUPFAM" id="SSF55961">
    <property type="entry name" value="Bet v1-like"/>
    <property type="match status" value="1"/>
</dbReference>
<dbReference type="RefSeq" id="WP_157342225.1">
    <property type="nucleotide sequence ID" value="NZ_WSEK01000004.1"/>
</dbReference>
<organism evidence="1 2">
    <name type="scientific">Nocardioides agri</name>
    <dbReference type="NCBI Taxonomy" id="2682843"/>
    <lineage>
        <taxon>Bacteria</taxon>
        <taxon>Bacillati</taxon>
        <taxon>Actinomycetota</taxon>
        <taxon>Actinomycetes</taxon>
        <taxon>Propionibacteriales</taxon>
        <taxon>Nocardioidaceae</taxon>
        <taxon>Nocardioides</taxon>
    </lineage>
</organism>
<gene>
    <name evidence="1" type="ORF">GON03_10055</name>
</gene>
<dbReference type="Proteomes" id="UP000473525">
    <property type="component" value="Unassembled WGS sequence"/>
</dbReference>
<dbReference type="EMBL" id="WSEK01000004">
    <property type="protein sequence ID" value="MVQ49522.1"/>
    <property type="molecule type" value="Genomic_DNA"/>
</dbReference>